<protein>
    <submittedName>
        <fullName evidence="2">Uncharacterized protein</fullName>
    </submittedName>
</protein>
<evidence type="ECO:0000256" key="1">
    <source>
        <dbReference type="SAM" id="SignalP"/>
    </source>
</evidence>
<proteinExistence type="predicted"/>
<comment type="caution">
    <text evidence="2">The sequence shown here is derived from an EMBL/GenBank/DDBJ whole genome shotgun (WGS) entry which is preliminary data.</text>
</comment>
<feature type="signal peptide" evidence="1">
    <location>
        <begin position="1"/>
        <end position="23"/>
    </location>
</feature>
<organism evidence="2 3">
    <name type="scientific">Streptomyces telluris</name>
    <dbReference type="NCBI Taxonomy" id="2720021"/>
    <lineage>
        <taxon>Bacteria</taxon>
        <taxon>Bacillati</taxon>
        <taxon>Actinomycetota</taxon>
        <taxon>Actinomycetes</taxon>
        <taxon>Kitasatosporales</taxon>
        <taxon>Streptomycetaceae</taxon>
        <taxon>Streptomyces</taxon>
    </lineage>
</organism>
<dbReference type="Proteomes" id="UP001142374">
    <property type="component" value="Unassembled WGS sequence"/>
</dbReference>
<dbReference type="AlphaFoldDB" id="A0A9X2RMI8"/>
<dbReference type="RefSeq" id="WP_168094695.1">
    <property type="nucleotide sequence ID" value="NZ_JAATER010000286.1"/>
</dbReference>
<feature type="chain" id="PRO_5040936704" evidence="1">
    <location>
        <begin position="24"/>
        <end position="276"/>
    </location>
</feature>
<sequence>MRYLRRCLAMAAAALLAAGSTTAAARVQEGAVPARQRAHVMAQHTVHVGPTVSVPAGQAVVAPPAVCPAGQVASGGGGEITGGSVFLTWSRPRPGTTGTWEVRGLNAGGPTAQLHAEVVCTTAPHSRGSANDSVPPGNGGSAIAPCPAGQVPSGGGYDVTGDSLRVTLVDVQPAGWLAAASNTGNGPQTLTSYAVCSPAAHSHPRSGSLPVPARQTVEATAPCPASQVVTGGGGAAGFPTFVRASIPSGNGWKFRVANTSPDLDDVMNAEAHCTVP</sequence>
<evidence type="ECO:0000313" key="3">
    <source>
        <dbReference type="Proteomes" id="UP001142374"/>
    </source>
</evidence>
<evidence type="ECO:0000313" key="2">
    <source>
        <dbReference type="EMBL" id="MCQ8771913.1"/>
    </source>
</evidence>
<dbReference type="EMBL" id="JANIID010000017">
    <property type="protein sequence ID" value="MCQ8771913.1"/>
    <property type="molecule type" value="Genomic_DNA"/>
</dbReference>
<reference evidence="2" key="1">
    <citation type="submission" date="2022-06" db="EMBL/GenBank/DDBJ databases">
        <title>WGS of actinobacteria.</title>
        <authorList>
            <person name="Thawai C."/>
        </authorList>
    </citation>
    <scope>NUCLEOTIDE SEQUENCE</scope>
    <source>
        <strain evidence="2">AA8</strain>
    </source>
</reference>
<name>A0A9X2RMI8_9ACTN</name>
<keyword evidence="3" id="KW-1185">Reference proteome</keyword>
<accession>A0A9X2RMI8</accession>
<gene>
    <name evidence="2" type="ORF">NQU55_19380</name>
</gene>
<keyword evidence="1" id="KW-0732">Signal</keyword>